<comment type="caution">
    <text evidence="8">The sequence shown here is derived from an EMBL/GenBank/DDBJ whole genome shotgun (WGS) entry which is preliminary data.</text>
</comment>
<evidence type="ECO:0000256" key="5">
    <source>
        <dbReference type="RuleBase" id="RU003616"/>
    </source>
</evidence>
<evidence type="ECO:0000256" key="3">
    <source>
        <dbReference type="ARBA" id="ARBA00022821"/>
    </source>
</evidence>
<dbReference type="Gene3D" id="2.60.40.790">
    <property type="match status" value="1"/>
</dbReference>
<dbReference type="Proteomes" id="UP000737018">
    <property type="component" value="Unassembled WGS sequence"/>
</dbReference>
<gene>
    <name evidence="8" type="ORF">CMV_011001</name>
</gene>
<comment type="subcellular location">
    <subcellularLocation>
        <location evidence="1">Cell membrane</location>
        <topology evidence="1">Single-pass membrane protein</topology>
    </subcellularLocation>
</comment>
<evidence type="ECO:0000259" key="7">
    <source>
        <dbReference type="PROSITE" id="PS01031"/>
    </source>
</evidence>
<organism evidence="8 9">
    <name type="scientific">Castanea mollissima</name>
    <name type="common">Chinese chestnut</name>
    <dbReference type="NCBI Taxonomy" id="60419"/>
    <lineage>
        <taxon>Eukaryota</taxon>
        <taxon>Viridiplantae</taxon>
        <taxon>Streptophyta</taxon>
        <taxon>Embryophyta</taxon>
        <taxon>Tracheophyta</taxon>
        <taxon>Spermatophyta</taxon>
        <taxon>Magnoliopsida</taxon>
        <taxon>eudicotyledons</taxon>
        <taxon>Gunneridae</taxon>
        <taxon>Pentapetalae</taxon>
        <taxon>rosids</taxon>
        <taxon>fabids</taxon>
        <taxon>Fagales</taxon>
        <taxon>Fagaceae</taxon>
        <taxon>Castanea</taxon>
    </lineage>
</organism>
<proteinExistence type="inferred from homology"/>
<dbReference type="PROSITE" id="PS01031">
    <property type="entry name" value="SHSP"/>
    <property type="match status" value="1"/>
</dbReference>
<keyword evidence="9" id="KW-1185">Reference proteome</keyword>
<dbReference type="Pfam" id="PF00011">
    <property type="entry name" value="HSP20"/>
    <property type="match status" value="1"/>
</dbReference>
<evidence type="ECO:0000256" key="6">
    <source>
        <dbReference type="SAM" id="MobiDB-lite"/>
    </source>
</evidence>
<evidence type="ECO:0000313" key="8">
    <source>
        <dbReference type="EMBL" id="KAF3964749.1"/>
    </source>
</evidence>
<dbReference type="InterPro" id="IPR002068">
    <property type="entry name" value="A-crystallin/Hsp20_dom"/>
</dbReference>
<keyword evidence="2" id="KW-0472">Membrane</keyword>
<dbReference type="OrthoDB" id="1431247at2759"/>
<feature type="compositionally biased region" description="Basic and acidic residues" evidence="6">
    <location>
        <begin position="157"/>
        <end position="183"/>
    </location>
</feature>
<protein>
    <recommendedName>
        <fullName evidence="7">SHSP domain-containing protein</fullName>
    </recommendedName>
</protein>
<feature type="domain" description="SHSP" evidence="7">
    <location>
        <begin position="17"/>
        <end position="121"/>
    </location>
</feature>
<dbReference type="GO" id="GO:0005886">
    <property type="term" value="C:plasma membrane"/>
    <property type="evidence" value="ECO:0007669"/>
    <property type="project" value="UniProtKB-SubCell"/>
</dbReference>
<dbReference type="CDD" id="cd06464">
    <property type="entry name" value="ACD_sHsps-like"/>
    <property type="match status" value="1"/>
</dbReference>
<accession>A0A8J4RBP1</accession>
<evidence type="ECO:0000256" key="2">
    <source>
        <dbReference type="ARBA" id="ARBA00022475"/>
    </source>
</evidence>
<evidence type="ECO:0000256" key="1">
    <source>
        <dbReference type="ARBA" id="ARBA00004162"/>
    </source>
</evidence>
<sequence>MENVKSRGIGERAPSRDHLVEDYVPYSGWTEDVNGRYLLIDLPGFKKEDIKLSVDGSGNIKATGQRQVNEDKKSYFDQSFKLPENSDVDKIAAKFEGEILYVTVPKQAVEAKREHETVKENVSDRAKQIKHEKPIHDESLNRDDQHHHHRDNPGNIHGHDSETEKRSNTGNIHGHDSETEKRSNRNAPMDFSRETIEGWENESGLLGSAVKMLKRNKGIVMAAVLAFSLGVLVTRKLESPGY</sequence>
<comment type="similarity">
    <text evidence="4 5">Belongs to the small heat shock protein (HSP20) family.</text>
</comment>
<keyword evidence="2" id="KW-1003">Cell membrane</keyword>
<dbReference type="SUPFAM" id="SSF49764">
    <property type="entry name" value="HSP20-like chaperones"/>
    <property type="match status" value="1"/>
</dbReference>
<dbReference type="InterPro" id="IPR008978">
    <property type="entry name" value="HSP20-like_chaperone"/>
</dbReference>
<reference evidence="8" key="1">
    <citation type="submission" date="2020-03" db="EMBL/GenBank/DDBJ databases">
        <title>Castanea mollissima Vanexum genome sequencing.</title>
        <authorList>
            <person name="Staton M."/>
        </authorList>
    </citation>
    <scope>NUCLEOTIDE SEQUENCE</scope>
    <source>
        <tissue evidence="8">Leaf</tissue>
    </source>
</reference>
<evidence type="ECO:0000313" key="9">
    <source>
        <dbReference type="Proteomes" id="UP000737018"/>
    </source>
</evidence>
<feature type="region of interest" description="Disordered" evidence="6">
    <location>
        <begin position="109"/>
        <end position="189"/>
    </location>
</feature>
<dbReference type="GO" id="GO:0006952">
    <property type="term" value="P:defense response"/>
    <property type="evidence" value="ECO:0007669"/>
    <property type="project" value="UniProtKB-KW"/>
</dbReference>
<dbReference type="PANTHER" id="PTHR43670:SF130">
    <property type="entry name" value="INACTIVE PROTEIN RESTRICTED TEV MOVEMENT 2-LIKE"/>
    <property type="match status" value="1"/>
</dbReference>
<dbReference type="EMBL" id="JRKL02001319">
    <property type="protein sequence ID" value="KAF3964749.1"/>
    <property type="molecule type" value="Genomic_DNA"/>
</dbReference>
<name>A0A8J4RBP1_9ROSI</name>
<dbReference type="PANTHER" id="PTHR43670">
    <property type="entry name" value="HEAT SHOCK PROTEIN 26"/>
    <property type="match status" value="1"/>
</dbReference>
<dbReference type="GO" id="GO:0034605">
    <property type="term" value="P:cellular response to heat"/>
    <property type="evidence" value="ECO:0007669"/>
    <property type="project" value="TreeGrafter"/>
</dbReference>
<dbReference type="AlphaFoldDB" id="A0A8J4RBP1"/>
<feature type="compositionally biased region" description="Basic and acidic residues" evidence="6">
    <location>
        <begin position="109"/>
        <end position="146"/>
    </location>
</feature>
<keyword evidence="3" id="KW-0611">Plant defense</keyword>
<evidence type="ECO:0000256" key="4">
    <source>
        <dbReference type="PROSITE-ProRule" id="PRU00285"/>
    </source>
</evidence>